<evidence type="ECO:0000313" key="3">
    <source>
        <dbReference type="Proteomes" id="UP000013520"/>
    </source>
</evidence>
<dbReference type="KEGG" id="dgi:Desgi_3006"/>
<evidence type="ECO:0000313" key="2">
    <source>
        <dbReference type="EMBL" id="AGL02397.1"/>
    </source>
</evidence>
<dbReference type="Proteomes" id="UP000013520">
    <property type="component" value="Chromosome"/>
</dbReference>
<gene>
    <name evidence="1" type="ORF">Desgi_3006</name>
    <name evidence="2" type="ORF">Desgi_3013</name>
</gene>
<dbReference type="NCBIfam" id="TIGR04223">
    <property type="entry name" value="quorum_AgrD"/>
    <property type="match status" value="1"/>
</dbReference>
<protein>
    <recommendedName>
        <fullName evidence="4">Cyclic lactone autoinducer peptide</fullName>
    </recommendedName>
</protein>
<dbReference type="AlphaFoldDB" id="G6HZ23"/>
<evidence type="ECO:0000313" key="1">
    <source>
        <dbReference type="EMBL" id="AGL02391.1"/>
    </source>
</evidence>
<dbReference type="EMBL" id="CP003273">
    <property type="protein sequence ID" value="AGL02397.1"/>
    <property type="molecule type" value="Genomic_DNA"/>
</dbReference>
<dbReference type="HOGENOM" id="CLU_3250442_0_0_9"/>
<name>G6HZ23_9FIRM</name>
<dbReference type="EMBL" id="CP003273">
    <property type="protein sequence ID" value="AGL02391.1"/>
    <property type="molecule type" value="Genomic_DNA"/>
</dbReference>
<sequence length="42" mass="4809">MLKYINRLLFSGLATILTIVAMTNMNATSLFMMYEPEPPKEN</sequence>
<reference evidence="1 3" key="1">
    <citation type="submission" date="2012-01" db="EMBL/GenBank/DDBJ databases">
        <title>Complete sequence of Desulfotomaculum gibsoniae DSM 7213.</title>
        <authorList>
            <consortium name="US DOE Joint Genome Institute"/>
            <person name="Lucas S."/>
            <person name="Han J."/>
            <person name="Lapidus A."/>
            <person name="Cheng J.-F."/>
            <person name="Goodwin L."/>
            <person name="Pitluck S."/>
            <person name="Peters L."/>
            <person name="Ovchinnikova G."/>
            <person name="Teshima H."/>
            <person name="Detter J.C."/>
            <person name="Han C."/>
            <person name="Tapia R."/>
            <person name="Land M."/>
            <person name="Hauser L."/>
            <person name="Kyrpides N."/>
            <person name="Ivanova N."/>
            <person name="Pagani I."/>
            <person name="Parshina S."/>
            <person name="Plugge C."/>
            <person name="Muyzer G."/>
            <person name="Kuever J."/>
            <person name="Ivanova A."/>
            <person name="Nazina T."/>
            <person name="Klenk H.-P."/>
            <person name="Brambilla E."/>
            <person name="Spring S."/>
            <person name="Stams A.F."/>
            <person name="Woyke T."/>
        </authorList>
    </citation>
    <scope>NUCLEOTIDE SEQUENCE [LARGE SCALE GENOMIC DNA]</scope>
    <source>
        <strain evidence="1 3">DSM 7213</strain>
    </source>
</reference>
<dbReference type="RefSeq" id="WP_006520742.1">
    <property type="nucleotide sequence ID" value="NC_021184.1"/>
</dbReference>
<keyword evidence="3" id="KW-1185">Reference proteome</keyword>
<accession>G6HZ23</accession>
<organism evidence="1 3">
    <name type="scientific">Desulfoscipio gibsoniae DSM 7213</name>
    <dbReference type="NCBI Taxonomy" id="767817"/>
    <lineage>
        <taxon>Bacteria</taxon>
        <taxon>Bacillati</taxon>
        <taxon>Bacillota</taxon>
        <taxon>Clostridia</taxon>
        <taxon>Eubacteriales</taxon>
        <taxon>Desulfallaceae</taxon>
        <taxon>Desulfoscipio</taxon>
    </lineage>
</organism>
<dbReference type="InterPro" id="IPR009229">
    <property type="entry name" value="AgrD"/>
</dbReference>
<proteinExistence type="predicted"/>
<dbReference type="OrthoDB" id="1957286at2"/>
<evidence type="ECO:0008006" key="4">
    <source>
        <dbReference type="Google" id="ProtNLM"/>
    </source>
</evidence>
<dbReference type="KEGG" id="dgi:Desgi_3013"/>